<comment type="caution">
    <text evidence="1">The sequence shown here is derived from an EMBL/GenBank/DDBJ whole genome shotgun (WGS) entry which is preliminary data.</text>
</comment>
<proteinExistence type="predicted"/>
<keyword evidence="2" id="KW-1185">Reference proteome</keyword>
<dbReference type="Proteomes" id="UP001199054">
    <property type="component" value="Unassembled WGS sequence"/>
</dbReference>
<accession>A0ABS8B8K6</accession>
<dbReference type="EMBL" id="JAJAUY010000058">
    <property type="protein sequence ID" value="MCB5180956.1"/>
    <property type="molecule type" value="Genomic_DNA"/>
</dbReference>
<evidence type="ECO:0000313" key="1">
    <source>
        <dbReference type="EMBL" id="MCB5180956.1"/>
    </source>
</evidence>
<reference evidence="1 2" key="1">
    <citation type="submission" date="2021-10" db="EMBL/GenBank/DDBJ databases">
        <title>Streptomyces sp. strain SMC 277, a novel streptomycete isolated from soil.</title>
        <authorList>
            <person name="Chanama M."/>
        </authorList>
    </citation>
    <scope>NUCLEOTIDE SEQUENCE [LARGE SCALE GENOMIC DNA]</scope>
    <source>
        <strain evidence="1 2">SMC 277</strain>
    </source>
</reference>
<evidence type="ECO:0000313" key="2">
    <source>
        <dbReference type="Proteomes" id="UP001199054"/>
    </source>
</evidence>
<name>A0ABS8B8K6_9ACTN</name>
<gene>
    <name evidence="1" type="ORF">LG632_16375</name>
</gene>
<protein>
    <submittedName>
        <fullName evidence="1">Uncharacterized protein</fullName>
    </submittedName>
</protein>
<dbReference type="RefSeq" id="WP_226728046.1">
    <property type="nucleotide sequence ID" value="NZ_JAJAUY010000058.1"/>
</dbReference>
<sequence length="157" mass="17654">MSQFKYGEAKLRFLDDAGQFGLLVSPLPGHRMFRFQILVGGRLIGDQEGCILGSIMAQLEDRPRIDDAKFDVELDPTDLMDMLAADESLYDVTMMSSVESLDGWTLHGFFRADRFLLLAREVVRDGGGEILVGSVERADYDSIVEAARDFWLKSQLQ</sequence>
<organism evidence="1 2">
    <name type="scientific">Streptomyces antimicrobicus</name>
    <dbReference type="NCBI Taxonomy" id="2883108"/>
    <lineage>
        <taxon>Bacteria</taxon>
        <taxon>Bacillati</taxon>
        <taxon>Actinomycetota</taxon>
        <taxon>Actinomycetes</taxon>
        <taxon>Kitasatosporales</taxon>
        <taxon>Streptomycetaceae</taxon>
        <taxon>Streptomyces</taxon>
    </lineage>
</organism>